<evidence type="ECO:0000313" key="2">
    <source>
        <dbReference type="Proteomes" id="UP000792457"/>
    </source>
</evidence>
<gene>
    <name evidence="1" type="ORF">J437_LFUL009914</name>
</gene>
<name>A0A8K0K137_LADFU</name>
<dbReference type="AlphaFoldDB" id="A0A8K0K137"/>
<dbReference type="EMBL" id="KZ308275">
    <property type="protein sequence ID" value="KAG8226337.1"/>
    <property type="molecule type" value="Genomic_DNA"/>
</dbReference>
<dbReference type="Proteomes" id="UP000792457">
    <property type="component" value="Unassembled WGS sequence"/>
</dbReference>
<evidence type="ECO:0000313" key="1">
    <source>
        <dbReference type="EMBL" id="KAG8226337.1"/>
    </source>
</evidence>
<protein>
    <submittedName>
        <fullName evidence="1">Uncharacterized protein</fullName>
    </submittedName>
</protein>
<sequence>MIPLWILCHSYREVEKLTVKKKYIDFGICVAGGVYQDCLEVYNGYEYARGVTLIINRFSKPHMKHIKNLISPHVVEVIPKGVTFVQPHSFYPFIVRLFVREVEKLTVKKKYIDFGICVAGGVYQDCLEVYNGYEYARGVTLIINRFSKPHMKHIKNLISPHVVEVIPKGVTFVQPHSFYPFIVRLFVRKSEESLNADFGQGNNSNENLIFDVKLYTSIHRSETHGTTESLTKHLICRIPAFASLSDVAANLKCHPLILDPPILNLGRCLTTETIKANFKIISNSRITLTYGFLNLPQANPDFTIYAAMKVEVTVIHIPDIQLSCSLVCFPATTCGSLSMASFLLSSTKGLPPKVKAGVQEKLQSQNTKCGENAEYCYEFLSQADDILVYPQQGYLKLGQKKKKDKKKKNTPAIKSKIPSLNETETNAEIILLKEFQPYVMQSKIACLVGKNQKEEESRSRKSPEVIFIDVVCPVICPGFLILECEELNLLNQRSISIICNFDCIERVAS</sequence>
<reference evidence="1" key="1">
    <citation type="submission" date="2013-04" db="EMBL/GenBank/DDBJ databases">
        <authorList>
            <person name="Qu J."/>
            <person name="Murali S.C."/>
            <person name="Bandaranaike D."/>
            <person name="Bellair M."/>
            <person name="Blankenburg K."/>
            <person name="Chao H."/>
            <person name="Dinh H."/>
            <person name="Doddapaneni H."/>
            <person name="Downs B."/>
            <person name="Dugan-Rocha S."/>
            <person name="Elkadiri S."/>
            <person name="Gnanaolivu R.D."/>
            <person name="Hernandez B."/>
            <person name="Javaid M."/>
            <person name="Jayaseelan J.C."/>
            <person name="Lee S."/>
            <person name="Li M."/>
            <person name="Ming W."/>
            <person name="Munidasa M."/>
            <person name="Muniz J."/>
            <person name="Nguyen L."/>
            <person name="Ongeri F."/>
            <person name="Osuji N."/>
            <person name="Pu L.-L."/>
            <person name="Puazo M."/>
            <person name="Qu C."/>
            <person name="Quiroz J."/>
            <person name="Raj R."/>
            <person name="Weissenberger G."/>
            <person name="Xin Y."/>
            <person name="Zou X."/>
            <person name="Han Y."/>
            <person name="Richards S."/>
            <person name="Worley K."/>
            <person name="Muzny D."/>
            <person name="Gibbs R."/>
        </authorList>
    </citation>
    <scope>NUCLEOTIDE SEQUENCE</scope>
    <source>
        <strain evidence="1">Sampled in the wild</strain>
    </source>
</reference>
<accession>A0A8K0K137</accession>
<proteinExistence type="predicted"/>
<comment type="caution">
    <text evidence="1">The sequence shown here is derived from an EMBL/GenBank/DDBJ whole genome shotgun (WGS) entry which is preliminary data.</text>
</comment>
<dbReference type="OrthoDB" id="6612278at2759"/>
<keyword evidence="2" id="KW-1185">Reference proteome</keyword>
<organism evidence="1 2">
    <name type="scientific">Ladona fulva</name>
    <name type="common">Scarce chaser dragonfly</name>
    <name type="synonym">Libellula fulva</name>
    <dbReference type="NCBI Taxonomy" id="123851"/>
    <lineage>
        <taxon>Eukaryota</taxon>
        <taxon>Metazoa</taxon>
        <taxon>Ecdysozoa</taxon>
        <taxon>Arthropoda</taxon>
        <taxon>Hexapoda</taxon>
        <taxon>Insecta</taxon>
        <taxon>Pterygota</taxon>
        <taxon>Palaeoptera</taxon>
        <taxon>Odonata</taxon>
        <taxon>Epiprocta</taxon>
        <taxon>Anisoptera</taxon>
        <taxon>Libelluloidea</taxon>
        <taxon>Libellulidae</taxon>
        <taxon>Ladona</taxon>
    </lineage>
</organism>
<reference evidence="1" key="2">
    <citation type="submission" date="2017-10" db="EMBL/GenBank/DDBJ databases">
        <title>Ladona fulva Genome sequencing and assembly.</title>
        <authorList>
            <person name="Murali S."/>
            <person name="Richards S."/>
            <person name="Bandaranaike D."/>
            <person name="Bellair M."/>
            <person name="Blankenburg K."/>
            <person name="Chao H."/>
            <person name="Dinh H."/>
            <person name="Doddapaneni H."/>
            <person name="Dugan-Rocha S."/>
            <person name="Elkadiri S."/>
            <person name="Gnanaolivu R."/>
            <person name="Hernandez B."/>
            <person name="Skinner E."/>
            <person name="Javaid M."/>
            <person name="Lee S."/>
            <person name="Li M."/>
            <person name="Ming W."/>
            <person name="Munidasa M."/>
            <person name="Muniz J."/>
            <person name="Nguyen L."/>
            <person name="Hughes D."/>
            <person name="Osuji N."/>
            <person name="Pu L.-L."/>
            <person name="Puazo M."/>
            <person name="Qu C."/>
            <person name="Quiroz J."/>
            <person name="Raj R."/>
            <person name="Weissenberger G."/>
            <person name="Xin Y."/>
            <person name="Zou X."/>
            <person name="Han Y."/>
            <person name="Worley K."/>
            <person name="Muzny D."/>
            <person name="Gibbs R."/>
        </authorList>
    </citation>
    <scope>NUCLEOTIDE SEQUENCE</scope>
    <source>
        <strain evidence="1">Sampled in the wild</strain>
    </source>
</reference>